<comment type="subcellular location">
    <subcellularLocation>
        <location evidence="1">Membrane</location>
        <topology evidence="1">Multi-pass membrane protein</topology>
    </subcellularLocation>
</comment>
<evidence type="ECO:0000256" key="3">
    <source>
        <dbReference type="ARBA" id="ARBA00022989"/>
    </source>
</evidence>
<evidence type="ECO:0000256" key="2">
    <source>
        <dbReference type="ARBA" id="ARBA00022692"/>
    </source>
</evidence>
<accession>A0ABU9XRS0</accession>
<keyword evidence="3 5" id="KW-1133">Transmembrane helix</keyword>
<feature type="transmembrane region" description="Helical" evidence="5">
    <location>
        <begin position="14"/>
        <end position="33"/>
    </location>
</feature>
<keyword evidence="2 5" id="KW-0812">Transmembrane</keyword>
<dbReference type="InterPro" id="IPR032808">
    <property type="entry name" value="DoxX"/>
</dbReference>
<evidence type="ECO:0000256" key="5">
    <source>
        <dbReference type="SAM" id="Phobius"/>
    </source>
</evidence>
<evidence type="ECO:0000256" key="4">
    <source>
        <dbReference type="ARBA" id="ARBA00023136"/>
    </source>
</evidence>
<name>A0ABU9XRS0_9SPHN</name>
<feature type="transmembrane region" description="Helical" evidence="5">
    <location>
        <begin position="74"/>
        <end position="95"/>
    </location>
</feature>
<reference evidence="6 7" key="1">
    <citation type="submission" date="2024-05" db="EMBL/GenBank/DDBJ databases">
        <authorList>
            <person name="Liu Q."/>
            <person name="Xin Y.-H."/>
        </authorList>
    </citation>
    <scope>NUCLEOTIDE SEQUENCE [LARGE SCALE GENOMIC DNA]</scope>
    <source>
        <strain evidence="6 7">CGMCC 1.15349</strain>
    </source>
</reference>
<evidence type="ECO:0000313" key="7">
    <source>
        <dbReference type="Proteomes" id="UP001404104"/>
    </source>
</evidence>
<dbReference type="Proteomes" id="UP001404104">
    <property type="component" value="Unassembled WGS sequence"/>
</dbReference>
<sequence length="142" mass="15965">MTPLDPTAERTRSILRWTLAAAYITAGIAHVALPQPFLRITPAWVPYPAEIIFITGLCELAGAVALLTTRLRWWAGVLLAAYAVCVYPANVKHAIDQVLVAHELRSLWYHVPRLAAQPVIMWWALFAGRVVDWPFKRRPSGR</sequence>
<protein>
    <submittedName>
        <fullName evidence="6">DoxX family protein</fullName>
    </submittedName>
</protein>
<comment type="caution">
    <text evidence="6">The sequence shown here is derived from an EMBL/GenBank/DDBJ whole genome shotgun (WGS) entry which is preliminary data.</text>
</comment>
<dbReference type="PANTHER" id="PTHR36974:SF1">
    <property type="entry name" value="DOXX FAMILY MEMBRANE PROTEIN"/>
    <property type="match status" value="1"/>
</dbReference>
<dbReference type="PANTHER" id="PTHR36974">
    <property type="entry name" value="MEMBRANE PROTEIN-RELATED"/>
    <property type="match status" value="1"/>
</dbReference>
<feature type="transmembrane region" description="Helical" evidence="5">
    <location>
        <begin position="115"/>
        <end position="135"/>
    </location>
</feature>
<organism evidence="6 7">
    <name type="scientific">Sphingomonas qilianensis</name>
    <dbReference type="NCBI Taxonomy" id="1736690"/>
    <lineage>
        <taxon>Bacteria</taxon>
        <taxon>Pseudomonadati</taxon>
        <taxon>Pseudomonadota</taxon>
        <taxon>Alphaproteobacteria</taxon>
        <taxon>Sphingomonadales</taxon>
        <taxon>Sphingomonadaceae</taxon>
        <taxon>Sphingomonas</taxon>
    </lineage>
</organism>
<evidence type="ECO:0000313" key="6">
    <source>
        <dbReference type="EMBL" id="MEN2786498.1"/>
    </source>
</evidence>
<keyword evidence="4 5" id="KW-0472">Membrane</keyword>
<dbReference type="RefSeq" id="WP_345864282.1">
    <property type="nucleotide sequence ID" value="NZ_JBDIMF010000002.1"/>
</dbReference>
<dbReference type="EMBL" id="JBDIMF010000002">
    <property type="protein sequence ID" value="MEN2786498.1"/>
    <property type="molecule type" value="Genomic_DNA"/>
</dbReference>
<dbReference type="Pfam" id="PF13564">
    <property type="entry name" value="DoxX_2"/>
    <property type="match status" value="1"/>
</dbReference>
<feature type="transmembrane region" description="Helical" evidence="5">
    <location>
        <begin position="45"/>
        <end position="67"/>
    </location>
</feature>
<proteinExistence type="predicted"/>
<keyword evidence="7" id="KW-1185">Reference proteome</keyword>
<gene>
    <name evidence="6" type="ORF">ABC969_08710</name>
</gene>
<evidence type="ECO:0000256" key="1">
    <source>
        <dbReference type="ARBA" id="ARBA00004141"/>
    </source>
</evidence>